<dbReference type="PANTHER" id="PTHR42085">
    <property type="entry name" value="F-BOX DOMAIN-CONTAINING PROTEIN"/>
    <property type="match status" value="1"/>
</dbReference>
<evidence type="ECO:0000313" key="2">
    <source>
        <dbReference type="Proteomes" id="UP000660729"/>
    </source>
</evidence>
<evidence type="ECO:0000313" key="1">
    <source>
        <dbReference type="EMBL" id="KAF7192663.1"/>
    </source>
</evidence>
<dbReference type="Proteomes" id="UP000660729">
    <property type="component" value="Unassembled WGS sequence"/>
</dbReference>
<name>A0A8H6RK79_9PEZI</name>
<dbReference type="InterPro" id="IPR038883">
    <property type="entry name" value="AN11006-like"/>
</dbReference>
<dbReference type="AlphaFoldDB" id="A0A8H6RK79"/>
<proteinExistence type="predicted"/>
<gene>
    <name evidence="1" type="ORF">HII31_06022</name>
</gene>
<keyword evidence="2" id="KW-1185">Reference proteome</keyword>
<dbReference type="EMBL" id="JABCIY010000115">
    <property type="protein sequence ID" value="KAF7192663.1"/>
    <property type="molecule type" value="Genomic_DNA"/>
</dbReference>
<reference evidence="1" key="1">
    <citation type="submission" date="2020-04" db="EMBL/GenBank/DDBJ databases">
        <title>Draft genome resource of the tomato pathogen Pseudocercospora fuligena.</title>
        <authorList>
            <person name="Zaccaron A."/>
        </authorList>
    </citation>
    <scope>NUCLEOTIDE SEQUENCE</scope>
    <source>
        <strain evidence="1">PF001</strain>
    </source>
</reference>
<organism evidence="1 2">
    <name type="scientific">Pseudocercospora fuligena</name>
    <dbReference type="NCBI Taxonomy" id="685502"/>
    <lineage>
        <taxon>Eukaryota</taxon>
        <taxon>Fungi</taxon>
        <taxon>Dikarya</taxon>
        <taxon>Ascomycota</taxon>
        <taxon>Pezizomycotina</taxon>
        <taxon>Dothideomycetes</taxon>
        <taxon>Dothideomycetidae</taxon>
        <taxon>Mycosphaerellales</taxon>
        <taxon>Mycosphaerellaceae</taxon>
        <taxon>Pseudocercospora</taxon>
    </lineage>
</organism>
<comment type="caution">
    <text evidence="1">The sequence shown here is derived from an EMBL/GenBank/DDBJ whole genome shotgun (WGS) entry which is preliminary data.</text>
</comment>
<protein>
    <submittedName>
        <fullName evidence="1">Uncharacterized protein</fullName>
    </submittedName>
</protein>
<dbReference type="OrthoDB" id="4790878at2759"/>
<sequence>MAGNTARRRKQAAHTTRLFHSYTRFQQAVLEAMDQQAERYHLMHSRNTDLIYYSPEPVTLLVPETPSNKTCYLLDLLPPELRNIIYQYALNEHSGEVILRLPYRHLNIFGIEQKAAQHDKNNAFALQYTCKQIWDECSDLIYQYNTIKFKHNVDGISNLSGQLNQIAEKQYKNRKLRRVHLDLGYMGSFEREWNRIAGPMFWLAQNTLQVEISFRKEFGSVKEAVWNVKVYGCLLKEVVTPARRVVNAIFWQKKADEIMAIMVKTFSTSQK</sequence>
<dbReference type="PANTHER" id="PTHR42085:SF1">
    <property type="entry name" value="F-BOX DOMAIN-CONTAINING PROTEIN"/>
    <property type="match status" value="1"/>
</dbReference>
<accession>A0A8H6RK79</accession>